<comment type="similarity">
    <text evidence="2">Belongs to the archaeal RpoM/eukaryotic RPA12/RPB9/RPC11 RNA polymerase family.</text>
</comment>
<keyword evidence="8" id="KW-0862">Zinc</keyword>
<dbReference type="SUPFAM" id="SSF57783">
    <property type="entry name" value="Zinc beta-ribbon"/>
    <property type="match status" value="2"/>
</dbReference>
<comment type="caution">
    <text evidence="14">The sequence shown here is derived from an EMBL/GenBank/DDBJ whole genome shotgun (WGS) entry which is preliminary data.</text>
</comment>
<evidence type="ECO:0000256" key="2">
    <source>
        <dbReference type="ARBA" id="ARBA00008925"/>
    </source>
</evidence>
<evidence type="ECO:0000256" key="7">
    <source>
        <dbReference type="ARBA" id="ARBA00022771"/>
    </source>
</evidence>
<dbReference type="GO" id="GO:0006367">
    <property type="term" value="P:transcription initiation at RNA polymerase II promoter"/>
    <property type="evidence" value="ECO:0007669"/>
    <property type="project" value="TreeGrafter"/>
</dbReference>
<keyword evidence="9" id="KW-0804">Transcription</keyword>
<dbReference type="CDD" id="cd10508">
    <property type="entry name" value="Zn-ribbon_RPB9"/>
    <property type="match status" value="1"/>
</dbReference>
<evidence type="ECO:0000256" key="9">
    <source>
        <dbReference type="ARBA" id="ARBA00023163"/>
    </source>
</evidence>
<dbReference type="Gene3D" id="2.20.25.10">
    <property type="match status" value="2"/>
</dbReference>
<dbReference type="InterPro" id="IPR012164">
    <property type="entry name" value="Rpa12/Rpb9/Rpc10/TFS"/>
</dbReference>
<keyword evidence="7 12" id="KW-0863">Zinc-finger</keyword>
<feature type="domain" description="TFIIS-type" evidence="13">
    <location>
        <begin position="76"/>
        <end position="118"/>
    </location>
</feature>
<reference evidence="14" key="1">
    <citation type="submission" date="2022-07" db="EMBL/GenBank/DDBJ databases">
        <title>Phylogenomic reconstructions and comparative analyses of Kickxellomycotina fungi.</title>
        <authorList>
            <person name="Reynolds N.K."/>
            <person name="Stajich J.E."/>
            <person name="Barry K."/>
            <person name="Grigoriev I.V."/>
            <person name="Crous P."/>
            <person name="Smith M.E."/>
        </authorList>
    </citation>
    <scope>NUCLEOTIDE SEQUENCE</scope>
    <source>
        <strain evidence="14">BCRC 34381</strain>
    </source>
</reference>
<protein>
    <recommendedName>
        <fullName evidence="4">DNA-directed RNA polymerase II subunit RPB9</fullName>
    </recommendedName>
    <alternativeName>
        <fullName evidence="11">DNA-directed RNA polymerase II subunit 9</fullName>
    </alternativeName>
</protein>
<evidence type="ECO:0000256" key="3">
    <source>
        <dbReference type="ARBA" id="ARBA00011730"/>
    </source>
</evidence>
<evidence type="ECO:0000313" key="15">
    <source>
        <dbReference type="Proteomes" id="UP001143981"/>
    </source>
</evidence>
<evidence type="ECO:0000256" key="1">
    <source>
        <dbReference type="ARBA" id="ARBA00004604"/>
    </source>
</evidence>
<evidence type="ECO:0000313" key="14">
    <source>
        <dbReference type="EMBL" id="KAJ1730286.1"/>
    </source>
</evidence>
<organism evidence="14 15">
    <name type="scientific">Coemansia biformis</name>
    <dbReference type="NCBI Taxonomy" id="1286918"/>
    <lineage>
        <taxon>Eukaryota</taxon>
        <taxon>Fungi</taxon>
        <taxon>Fungi incertae sedis</taxon>
        <taxon>Zoopagomycota</taxon>
        <taxon>Kickxellomycotina</taxon>
        <taxon>Kickxellomycetes</taxon>
        <taxon>Kickxellales</taxon>
        <taxon>Kickxellaceae</taxon>
        <taxon>Coemansia</taxon>
    </lineage>
</organism>
<dbReference type="PROSITE" id="PS51133">
    <property type="entry name" value="ZF_TFIIS_2"/>
    <property type="match status" value="1"/>
</dbReference>
<dbReference type="Proteomes" id="UP001143981">
    <property type="component" value="Unassembled WGS sequence"/>
</dbReference>
<dbReference type="OrthoDB" id="282270at2759"/>
<evidence type="ECO:0000259" key="13">
    <source>
        <dbReference type="PROSITE" id="PS51133"/>
    </source>
</evidence>
<dbReference type="GO" id="GO:0003899">
    <property type="term" value="F:DNA-directed RNA polymerase activity"/>
    <property type="evidence" value="ECO:0007669"/>
    <property type="project" value="InterPro"/>
</dbReference>
<dbReference type="SMART" id="SM00440">
    <property type="entry name" value="ZnF_C2C2"/>
    <property type="match status" value="1"/>
</dbReference>
<evidence type="ECO:0000256" key="8">
    <source>
        <dbReference type="ARBA" id="ARBA00022833"/>
    </source>
</evidence>
<keyword evidence="6" id="KW-0479">Metal-binding</keyword>
<sequence length="119" mass="13802">NMLYPRVDNRLSRLMFACRNCEFSEVADNNCVFRHEVLHVPRQVCRQQGAPLRSTSIEKTRIVTDLGTDPTLPRTNEVPCPKCNGSQAVYFQSQSRHADTRMTLYYVCCQPKCQHHWLS</sequence>
<dbReference type="GO" id="GO:0005730">
    <property type="term" value="C:nucleolus"/>
    <property type="evidence" value="ECO:0007669"/>
    <property type="project" value="UniProtKB-SubCell"/>
</dbReference>
<dbReference type="InterPro" id="IPR034012">
    <property type="entry name" value="Zn_ribbon_RPB9_C"/>
</dbReference>
<evidence type="ECO:0000256" key="10">
    <source>
        <dbReference type="ARBA" id="ARBA00023242"/>
    </source>
</evidence>
<dbReference type="GO" id="GO:0003676">
    <property type="term" value="F:nucleic acid binding"/>
    <property type="evidence" value="ECO:0007669"/>
    <property type="project" value="InterPro"/>
</dbReference>
<gene>
    <name evidence="14" type="primary">RPB9</name>
    <name evidence="14" type="ORF">LPJ61_003089</name>
</gene>
<dbReference type="Pfam" id="PF01096">
    <property type="entry name" value="Zn_ribbon_TFIIS"/>
    <property type="match status" value="1"/>
</dbReference>
<dbReference type="GO" id="GO:0006283">
    <property type="term" value="P:transcription-coupled nucleotide-excision repair"/>
    <property type="evidence" value="ECO:0007669"/>
    <property type="project" value="TreeGrafter"/>
</dbReference>
<dbReference type="InterPro" id="IPR001222">
    <property type="entry name" value="Znf_TFIIS"/>
</dbReference>
<evidence type="ECO:0000256" key="11">
    <source>
        <dbReference type="ARBA" id="ARBA00042129"/>
    </source>
</evidence>
<dbReference type="PANTHER" id="PTHR11239">
    <property type="entry name" value="DNA-DIRECTED RNA POLYMERASE"/>
    <property type="match status" value="1"/>
</dbReference>
<keyword evidence="10" id="KW-0539">Nucleus</keyword>
<evidence type="ECO:0000256" key="12">
    <source>
        <dbReference type="PROSITE-ProRule" id="PRU00472"/>
    </source>
</evidence>
<dbReference type="EMBL" id="JANBOI010000476">
    <property type="protein sequence ID" value="KAJ1730286.1"/>
    <property type="molecule type" value="Genomic_DNA"/>
</dbReference>
<keyword evidence="5 14" id="KW-0240">DNA-directed RNA polymerase</keyword>
<dbReference type="GO" id="GO:0001193">
    <property type="term" value="P:maintenance of transcriptional fidelity during transcription elongation by RNA polymerase II"/>
    <property type="evidence" value="ECO:0007669"/>
    <property type="project" value="TreeGrafter"/>
</dbReference>
<accession>A0A9W8CVV2</accession>
<evidence type="ECO:0000256" key="5">
    <source>
        <dbReference type="ARBA" id="ARBA00022478"/>
    </source>
</evidence>
<feature type="non-terminal residue" evidence="14">
    <location>
        <position position="1"/>
    </location>
</feature>
<evidence type="ECO:0000256" key="4">
    <source>
        <dbReference type="ARBA" id="ARBA00015926"/>
    </source>
</evidence>
<dbReference type="GO" id="GO:0005665">
    <property type="term" value="C:RNA polymerase II, core complex"/>
    <property type="evidence" value="ECO:0007669"/>
    <property type="project" value="TreeGrafter"/>
</dbReference>
<dbReference type="PANTHER" id="PTHR11239:SF1">
    <property type="entry name" value="DNA-DIRECTED RNA POLYMERASE II SUBUNIT RPB9"/>
    <property type="match status" value="1"/>
</dbReference>
<comment type="subunit">
    <text evidence="3">Component of the RNA polymerase II (Pol II) complex consisting of 12 subunits.</text>
</comment>
<comment type="subcellular location">
    <subcellularLocation>
        <location evidence="1">Nucleus</location>
        <location evidence="1">Nucleolus</location>
    </subcellularLocation>
</comment>
<evidence type="ECO:0000256" key="6">
    <source>
        <dbReference type="ARBA" id="ARBA00022723"/>
    </source>
</evidence>
<keyword evidence="15" id="KW-1185">Reference proteome</keyword>
<dbReference type="AlphaFoldDB" id="A0A9W8CVV2"/>
<name>A0A9W8CVV2_9FUNG</name>
<dbReference type="GO" id="GO:0008270">
    <property type="term" value="F:zinc ion binding"/>
    <property type="evidence" value="ECO:0007669"/>
    <property type="project" value="UniProtKB-KW"/>
</dbReference>
<proteinExistence type="inferred from homology"/>
<dbReference type="FunFam" id="2.20.25.10:FF:000004">
    <property type="entry name" value="DNA-directed RNA polymerase subunit"/>
    <property type="match status" value="1"/>
</dbReference>